<feature type="region of interest" description="Disordered" evidence="1">
    <location>
        <begin position="1"/>
        <end position="54"/>
    </location>
</feature>
<dbReference type="OrthoDB" id="3050604at2759"/>
<gene>
    <name evidence="2" type="ORF">BD626DRAFT_569021</name>
</gene>
<comment type="caution">
    <text evidence="2">The sequence shown here is derived from an EMBL/GenBank/DDBJ whole genome shotgun (WGS) entry which is preliminary data.</text>
</comment>
<feature type="region of interest" description="Disordered" evidence="1">
    <location>
        <begin position="349"/>
        <end position="376"/>
    </location>
</feature>
<dbReference type="EMBL" id="VDMD01000009">
    <property type="protein sequence ID" value="TRM63639.1"/>
    <property type="molecule type" value="Genomic_DNA"/>
</dbReference>
<organism evidence="2 3">
    <name type="scientific">Schizophyllum amplum</name>
    <dbReference type="NCBI Taxonomy" id="97359"/>
    <lineage>
        <taxon>Eukaryota</taxon>
        <taxon>Fungi</taxon>
        <taxon>Dikarya</taxon>
        <taxon>Basidiomycota</taxon>
        <taxon>Agaricomycotina</taxon>
        <taxon>Agaricomycetes</taxon>
        <taxon>Agaricomycetidae</taxon>
        <taxon>Agaricales</taxon>
        <taxon>Schizophyllaceae</taxon>
        <taxon>Schizophyllum</taxon>
    </lineage>
</organism>
<evidence type="ECO:0000313" key="2">
    <source>
        <dbReference type="EMBL" id="TRM63639.1"/>
    </source>
</evidence>
<dbReference type="AlphaFoldDB" id="A0A550CFQ5"/>
<name>A0A550CFQ5_9AGAR</name>
<keyword evidence="3" id="KW-1185">Reference proteome</keyword>
<proteinExistence type="predicted"/>
<dbReference type="Proteomes" id="UP000320762">
    <property type="component" value="Unassembled WGS sequence"/>
</dbReference>
<accession>A0A550CFQ5</accession>
<feature type="compositionally biased region" description="Basic residues" evidence="1">
    <location>
        <begin position="366"/>
        <end position="376"/>
    </location>
</feature>
<evidence type="ECO:0000256" key="1">
    <source>
        <dbReference type="SAM" id="MobiDB-lite"/>
    </source>
</evidence>
<sequence length="376" mass="42419">MSPSPSPPPEDDQRLQENVFPFPLDPVLQFMQQQQQQQRTDVEPESPEQQTNADSDLLSATDRRAPEQQASTSPVYVAPLSLMPVFPELRTRLQAKLALDSVAMNYLDELAEASSLQEMHYINGAAVMKIEQMLRLSESAAARHKQWVFSESLKEKATSTTRILLVSPKLPAYRGTGIQDVVYKMLKNSHSSHLPKDEDQHNVKIVKKHIRDTSTLFRNSMKAKLGAFLDPKSQASKNIVDVCASVVSPIDGVEPTLAMLTRFAFIRWHIDQYKDHTYVSKEGFWMKVDHTLRTFAVTYKSQAELDAAFALLYNKEKHRGDPADSAIQTQDPSKVPDWVEAIYKASKEVQNSTDLDDDPAETHGQKPTKRKRTDAA</sequence>
<protein>
    <submittedName>
        <fullName evidence="2">Uncharacterized protein</fullName>
    </submittedName>
</protein>
<reference evidence="2 3" key="1">
    <citation type="journal article" date="2019" name="New Phytol.">
        <title>Comparative genomics reveals unique wood-decay strategies and fruiting body development in the Schizophyllaceae.</title>
        <authorList>
            <person name="Almasi E."/>
            <person name="Sahu N."/>
            <person name="Krizsan K."/>
            <person name="Balint B."/>
            <person name="Kovacs G.M."/>
            <person name="Kiss B."/>
            <person name="Cseklye J."/>
            <person name="Drula E."/>
            <person name="Henrissat B."/>
            <person name="Nagy I."/>
            <person name="Chovatia M."/>
            <person name="Adam C."/>
            <person name="LaButti K."/>
            <person name="Lipzen A."/>
            <person name="Riley R."/>
            <person name="Grigoriev I.V."/>
            <person name="Nagy L.G."/>
        </authorList>
    </citation>
    <scope>NUCLEOTIDE SEQUENCE [LARGE SCALE GENOMIC DNA]</scope>
    <source>
        <strain evidence="2 3">NL-1724</strain>
    </source>
</reference>
<evidence type="ECO:0000313" key="3">
    <source>
        <dbReference type="Proteomes" id="UP000320762"/>
    </source>
</evidence>